<feature type="transmembrane region" description="Helical" evidence="8">
    <location>
        <begin position="5"/>
        <end position="26"/>
    </location>
</feature>
<feature type="transmembrane region" description="Helical" evidence="8">
    <location>
        <begin position="219"/>
        <end position="241"/>
    </location>
</feature>
<feature type="transmembrane region" description="Helical" evidence="8">
    <location>
        <begin position="99"/>
        <end position="121"/>
    </location>
</feature>
<feature type="transmembrane region" description="Helical" evidence="8">
    <location>
        <begin position="298"/>
        <end position="320"/>
    </location>
</feature>
<keyword evidence="6 8" id="KW-1133">Transmembrane helix</keyword>
<dbReference type="Proteomes" id="UP000198956">
    <property type="component" value="Unassembled WGS sequence"/>
</dbReference>
<comment type="subcellular location">
    <subcellularLocation>
        <location evidence="1">Cell membrane</location>
        <topology evidence="1">Multi-pass membrane protein</topology>
    </subcellularLocation>
</comment>
<dbReference type="InterPro" id="IPR036259">
    <property type="entry name" value="MFS_trans_sf"/>
</dbReference>
<evidence type="ECO:0000256" key="1">
    <source>
        <dbReference type="ARBA" id="ARBA00004651"/>
    </source>
</evidence>
<dbReference type="GO" id="GO:0005886">
    <property type="term" value="C:plasma membrane"/>
    <property type="evidence" value="ECO:0007669"/>
    <property type="project" value="UniProtKB-SubCell"/>
</dbReference>
<feature type="domain" description="Major facilitator superfamily (MFS) profile" evidence="9">
    <location>
        <begin position="8"/>
        <end position="501"/>
    </location>
</feature>
<dbReference type="PANTHER" id="PTHR42718:SF9">
    <property type="entry name" value="MAJOR FACILITATOR SUPERFAMILY MULTIDRUG TRANSPORTER MFSC"/>
    <property type="match status" value="1"/>
</dbReference>
<feature type="transmembrane region" description="Helical" evidence="8">
    <location>
        <begin position="160"/>
        <end position="181"/>
    </location>
</feature>
<evidence type="ECO:0000256" key="3">
    <source>
        <dbReference type="ARBA" id="ARBA00022448"/>
    </source>
</evidence>
<dbReference type="GO" id="GO:0022857">
    <property type="term" value="F:transmembrane transporter activity"/>
    <property type="evidence" value="ECO:0007669"/>
    <property type="project" value="InterPro"/>
</dbReference>
<dbReference type="AlphaFoldDB" id="A0A1G8AV84"/>
<feature type="transmembrane region" description="Helical" evidence="8">
    <location>
        <begin position="133"/>
        <end position="154"/>
    </location>
</feature>
<proteinExistence type="inferred from homology"/>
<feature type="transmembrane region" description="Helical" evidence="8">
    <location>
        <begin position="193"/>
        <end position="213"/>
    </location>
</feature>
<dbReference type="RefSeq" id="WP_091260595.1">
    <property type="nucleotide sequence ID" value="NZ_FNDE01000018.1"/>
</dbReference>
<keyword evidence="7 8" id="KW-0472">Membrane</keyword>
<keyword evidence="5 8" id="KW-0812">Transmembrane</keyword>
<dbReference type="Pfam" id="PF07690">
    <property type="entry name" value="MFS_1"/>
    <property type="match status" value="1"/>
</dbReference>
<comment type="similarity">
    <text evidence="2">Belongs to the major facilitator superfamily. EmrB family.</text>
</comment>
<organism evidence="10 11">
    <name type="scientific">Aneurinibacillus thermoaerophilus</name>
    <dbReference type="NCBI Taxonomy" id="143495"/>
    <lineage>
        <taxon>Bacteria</taxon>
        <taxon>Bacillati</taxon>
        <taxon>Bacillota</taxon>
        <taxon>Bacilli</taxon>
        <taxon>Bacillales</taxon>
        <taxon>Paenibacillaceae</taxon>
        <taxon>Aneurinibacillus group</taxon>
        <taxon>Aneurinibacillus</taxon>
    </lineage>
</organism>
<feature type="transmembrane region" description="Helical" evidence="8">
    <location>
        <begin position="261"/>
        <end position="286"/>
    </location>
</feature>
<dbReference type="CDD" id="cd17503">
    <property type="entry name" value="MFS_LmrB_MDR_like"/>
    <property type="match status" value="1"/>
</dbReference>
<keyword evidence="4" id="KW-1003">Cell membrane</keyword>
<feature type="transmembrane region" description="Helical" evidence="8">
    <location>
        <begin position="73"/>
        <end position="93"/>
    </location>
</feature>
<accession>A0A1G8AV84</accession>
<evidence type="ECO:0000256" key="2">
    <source>
        <dbReference type="ARBA" id="ARBA00008537"/>
    </source>
</evidence>
<evidence type="ECO:0000259" key="9">
    <source>
        <dbReference type="PROSITE" id="PS50850"/>
    </source>
</evidence>
<evidence type="ECO:0000256" key="5">
    <source>
        <dbReference type="ARBA" id="ARBA00022692"/>
    </source>
</evidence>
<dbReference type="InterPro" id="IPR011701">
    <property type="entry name" value="MFS"/>
</dbReference>
<reference evidence="10 11" key="1">
    <citation type="submission" date="2016-10" db="EMBL/GenBank/DDBJ databases">
        <authorList>
            <person name="de Groot N.N."/>
        </authorList>
    </citation>
    <scope>NUCLEOTIDE SEQUENCE [LARGE SCALE GENOMIC DNA]</scope>
    <source>
        <strain evidence="10 11">L 420-91</strain>
    </source>
</reference>
<dbReference type="Gene3D" id="1.20.1250.20">
    <property type="entry name" value="MFS general substrate transporter like domains"/>
    <property type="match status" value="1"/>
</dbReference>
<keyword evidence="3" id="KW-0813">Transport</keyword>
<dbReference type="EMBL" id="FNDE01000018">
    <property type="protein sequence ID" value="SDH24280.1"/>
    <property type="molecule type" value="Genomic_DNA"/>
</dbReference>
<feature type="transmembrane region" description="Helical" evidence="8">
    <location>
        <begin position="479"/>
        <end position="497"/>
    </location>
</feature>
<evidence type="ECO:0000256" key="4">
    <source>
        <dbReference type="ARBA" id="ARBA00022475"/>
    </source>
</evidence>
<sequence length="515" mass="56370">MQISYWPGVFALIVGIFMSILDTSIVNVALPKMMNVFGVSTSEIQWVLTAYTMAMAAVIPLTGYLCDRFGMKRMYLISFILFTVGSLFCGLAWSNNSMIVARIIQALGGGLIMPVGQALIFHTVPEEKMGAAMGIFGISAMVAPAVGPTLSGYIVEYLDWRIIFTINVPIGLIGILMAWTFLQETEIKKDKVFDFPGFIYSTVMLTSLLLAVAKGEEKGWTSFYIVSLIMISIICLSLFIYRQLTARHPLINIRLFTIPDFTYGVIVNSLIMVGMFGVVFLLPIYAESLLGLTAMKTGMMMLPQVLVQMVVTFVTSAILMRIINGKWLILAGLLIISVNGYYLIRLDDNTAYEHIQFLLMLRGIGLGLCMMVSMQVPLQGLDKSQSGDASALMNTTRQVATSIGVAILTSVFQTQGVRHAVHYAETITGDNATSSSFLNSLQQMYIAQGMGNEAAYASAINSLTGLVKKYATIHALDDAILVTTFFIISAIPMTLLLKGKQGMAKNEKTNTIAEM</sequence>
<feature type="transmembrane region" description="Helical" evidence="8">
    <location>
        <begin position="356"/>
        <end position="378"/>
    </location>
</feature>
<feature type="transmembrane region" description="Helical" evidence="8">
    <location>
        <begin position="46"/>
        <end position="66"/>
    </location>
</feature>
<gene>
    <name evidence="10" type="ORF">SAMN04489735_10188</name>
</gene>
<evidence type="ECO:0000313" key="10">
    <source>
        <dbReference type="EMBL" id="SDH24280.1"/>
    </source>
</evidence>
<dbReference type="Gene3D" id="1.20.1720.10">
    <property type="entry name" value="Multidrug resistance protein D"/>
    <property type="match status" value="1"/>
</dbReference>
<evidence type="ECO:0000256" key="8">
    <source>
        <dbReference type="SAM" id="Phobius"/>
    </source>
</evidence>
<feature type="transmembrane region" description="Helical" evidence="8">
    <location>
        <begin position="327"/>
        <end position="344"/>
    </location>
</feature>
<dbReference type="OrthoDB" id="9816041at2"/>
<evidence type="ECO:0000256" key="7">
    <source>
        <dbReference type="ARBA" id="ARBA00023136"/>
    </source>
</evidence>
<protein>
    <submittedName>
        <fullName evidence="10">Drug resistance transporter, EmrB/QacA subfamily</fullName>
    </submittedName>
</protein>
<dbReference type="PROSITE" id="PS50850">
    <property type="entry name" value="MFS"/>
    <property type="match status" value="1"/>
</dbReference>
<dbReference type="SUPFAM" id="SSF103473">
    <property type="entry name" value="MFS general substrate transporter"/>
    <property type="match status" value="1"/>
</dbReference>
<evidence type="ECO:0000313" key="11">
    <source>
        <dbReference type="Proteomes" id="UP000198956"/>
    </source>
</evidence>
<dbReference type="PRINTS" id="PR01036">
    <property type="entry name" value="TCRTETB"/>
</dbReference>
<dbReference type="InterPro" id="IPR020846">
    <property type="entry name" value="MFS_dom"/>
</dbReference>
<evidence type="ECO:0000256" key="6">
    <source>
        <dbReference type="ARBA" id="ARBA00022989"/>
    </source>
</evidence>
<dbReference type="NCBIfam" id="TIGR00711">
    <property type="entry name" value="efflux_EmrB"/>
    <property type="match status" value="1"/>
</dbReference>
<dbReference type="InterPro" id="IPR004638">
    <property type="entry name" value="EmrB-like"/>
</dbReference>
<dbReference type="PANTHER" id="PTHR42718">
    <property type="entry name" value="MAJOR FACILITATOR SUPERFAMILY MULTIDRUG TRANSPORTER MFSC"/>
    <property type="match status" value="1"/>
</dbReference>
<name>A0A1G8AV84_ANETH</name>